<dbReference type="GO" id="GO:0005886">
    <property type="term" value="C:plasma membrane"/>
    <property type="evidence" value="ECO:0007669"/>
    <property type="project" value="UniProtKB-SubCell"/>
</dbReference>
<evidence type="ECO:0000256" key="2">
    <source>
        <dbReference type="ARBA" id="ARBA00022475"/>
    </source>
</evidence>
<evidence type="ECO:0000256" key="8">
    <source>
        <dbReference type="SAM" id="Phobius"/>
    </source>
</evidence>
<dbReference type="InterPro" id="IPR000715">
    <property type="entry name" value="Glycosyl_transferase_4"/>
</dbReference>
<keyword evidence="4 8" id="KW-0812">Transmembrane</keyword>
<dbReference type="GO" id="GO:0009103">
    <property type="term" value="P:lipopolysaccharide biosynthetic process"/>
    <property type="evidence" value="ECO:0007669"/>
    <property type="project" value="TreeGrafter"/>
</dbReference>
<accession>A0A7W4P075</accession>
<gene>
    <name evidence="9" type="ORF">HLH35_11895</name>
</gene>
<evidence type="ECO:0000313" key="9">
    <source>
        <dbReference type="EMBL" id="MBB2172811.1"/>
    </source>
</evidence>
<keyword evidence="7" id="KW-0479">Metal-binding</keyword>
<dbReference type="GO" id="GO:0044038">
    <property type="term" value="P:cell wall macromolecule biosynthetic process"/>
    <property type="evidence" value="ECO:0007669"/>
    <property type="project" value="TreeGrafter"/>
</dbReference>
<evidence type="ECO:0000256" key="3">
    <source>
        <dbReference type="ARBA" id="ARBA00022679"/>
    </source>
</evidence>
<evidence type="ECO:0000256" key="6">
    <source>
        <dbReference type="ARBA" id="ARBA00023136"/>
    </source>
</evidence>
<evidence type="ECO:0000256" key="1">
    <source>
        <dbReference type="ARBA" id="ARBA00004651"/>
    </source>
</evidence>
<dbReference type="AlphaFoldDB" id="A0A7W4P075"/>
<dbReference type="EMBL" id="JABEQE010000009">
    <property type="protein sequence ID" value="MBB2172811.1"/>
    <property type="molecule type" value="Genomic_DNA"/>
</dbReference>
<keyword evidence="6 8" id="KW-0472">Membrane</keyword>
<dbReference type="GO" id="GO:0046872">
    <property type="term" value="F:metal ion binding"/>
    <property type="evidence" value="ECO:0007669"/>
    <property type="project" value="UniProtKB-KW"/>
</dbReference>
<sequence>MIAPFPTLAFPFLLFATWITAGLVVAATIRLGVMDHPGHRSSHTRPTPKGGGIGIVGAFVLAVPVGRMLHGMTPLDLPVAALLAATLLLGAISWLDDVYQWPPLVKLGAQIGAAILVAMTLPPPPGLSAMLPTPLAFPAWWVLAISALVFTTNAVNFMDGLNGLVSGSVMLACLLLGTLAAGTPLGGMALLLAAALAGFLPFNFPSARIFMGDVGSQPCGLLVGAFALTCASHPGMTAWYVVPMLLGGLIYDVLYTLVRRWRNGARLMEGHREHLYQRATQSGLSPVAVTLVHWSFVLWGGMAAYAVLHDIMGVAAGLMAALLPQLLWSAVVERRVRPPTRIA</sequence>
<feature type="transmembrane region" description="Helical" evidence="8">
    <location>
        <begin position="311"/>
        <end position="332"/>
    </location>
</feature>
<evidence type="ECO:0000256" key="7">
    <source>
        <dbReference type="PIRSR" id="PIRSR600715-1"/>
    </source>
</evidence>
<feature type="transmembrane region" description="Helical" evidence="8">
    <location>
        <begin position="107"/>
        <end position="123"/>
    </location>
</feature>
<feature type="transmembrane region" description="Helical" evidence="8">
    <location>
        <begin position="240"/>
        <end position="258"/>
    </location>
</feature>
<name>A0A7W4P075_9PROT</name>
<feature type="transmembrane region" description="Helical" evidence="8">
    <location>
        <begin position="77"/>
        <end position="95"/>
    </location>
</feature>
<feature type="transmembrane region" description="Helical" evidence="8">
    <location>
        <begin position="50"/>
        <end position="70"/>
    </location>
</feature>
<dbReference type="Pfam" id="PF00953">
    <property type="entry name" value="Glycos_transf_4"/>
    <property type="match status" value="1"/>
</dbReference>
<dbReference type="RefSeq" id="WP_182979333.1">
    <property type="nucleotide sequence ID" value="NZ_BAABGB010000019.1"/>
</dbReference>
<feature type="binding site" evidence="7">
    <location>
        <position position="213"/>
    </location>
    <ligand>
        <name>Mg(2+)</name>
        <dbReference type="ChEBI" id="CHEBI:18420"/>
    </ligand>
</feature>
<evidence type="ECO:0000313" key="10">
    <source>
        <dbReference type="Proteomes" id="UP000577891"/>
    </source>
</evidence>
<keyword evidence="10" id="KW-1185">Reference proteome</keyword>
<comment type="cofactor">
    <cofactor evidence="7">
        <name>Mg(2+)</name>
        <dbReference type="ChEBI" id="CHEBI:18420"/>
    </cofactor>
</comment>
<keyword evidence="5 8" id="KW-1133">Transmembrane helix</keyword>
<feature type="binding site" evidence="7">
    <location>
        <position position="156"/>
    </location>
    <ligand>
        <name>Mg(2+)</name>
        <dbReference type="ChEBI" id="CHEBI:18420"/>
    </ligand>
</feature>
<feature type="transmembrane region" description="Helical" evidence="8">
    <location>
        <begin position="279"/>
        <end position="299"/>
    </location>
</feature>
<evidence type="ECO:0000256" key="4">
    <source>
        <dbReference type="ARBA" id="ARBA00022692"/>
    </source>
</evidence>
<keyword evidence="7" id="KW-0460">Magnesium</keyword>
<dbReference type="PANTHER" id="PTHR22926:SF3">
    <property type="entry name" value="UNDECAPRENYL-PHOSPHATE ALPHA-N-ACETYLGLUCOSAMINYL 1-PHOSPHATE TRANSFERASE"/>
    <property type="match status" value="1"/>
</dbReference>
<feature type="transmembrane region" description="Helical" evidence="8">
    <location>
        <begin position="135"/>
        <end position="157"/>
    </location>
</feature>
<protein>
    <submittedName>
        <fullName evidence="9">Glycosyl transferase</fullName>
    </submittedName>
</protein>
<evidence type="ECO:0000256" key="5">
    <source>
        <dbReference type="ARBA" id="ARBA00022989"/>
    </source>
</evidence>
<keyword evidence="3 9" id="KW-0808">Transferase</keyword>
<reference evidence="9 10" key="1">
    <citation type="submission" date="2020-04" db="EMBL/GenBank/DDBJ databases">
        <title>Description of novel Gluconacetobacter.</title>
        <authorList>
            <person name="Sombolestani A."/>
        </authorList>
    </citation>
    <scope>NUCLEOTIDE SEQUENCE [LARGE SCALE GENOMIC DNA]</scope>
    <source>
        <strain evidence="9 10">LMG 27724</strain>
    </source>
</reference>
<dbReference type="Proteomes" id="UP000577891">
    <property type="component" value="Unassembled WGS sequence"/>
</dbReference>
<proteinExistence type="predicted"/>
<keyword evidence="2" id="KW-1003">Cell membrane</keyword>
<dbReference type="GO" id="GO:0071555">
    <property type="term" value="P:cell wall organization"/>
    <property type="evidence" value="ECO:0007669"/>
    <property type="project" value="TreeGrafter"/>
</dbReference>
<dbReference type="PANTHER" id="PTHR22926">
    <property type="entry name" value="PHOSPHO-N-ACETYLMURAMOYL-PENTAPEPTIDE-TRANSFERASE"/>
    <property type="match status" value="1"/>
</dbReference>
<feature type="transmembrane region" description="Helical" evidence="8">
    <location>
        <begin position="169"/>
        <end position="202"/>
    </location>
</feature>
<comment type="subcellular location">
    <subcellularLocation>
        <location evidence="1">Cell membrane</location>
        <topology evidence="1">Multi-pass membrane protein</topology>
    </subcellularLocation>
</comment>
<organism evidence="9 10">
    <name type="scientific">Gluconacetobacter asukensis</name>
    <dbReference type="NCBI Taxonomy" id="1017181"/>
    <lineage>
        <taxon>Bacteria</taxon>
        <taxon>Pseudomonadati</taxon>
        <taxon>Pseudomonadota</taxon>
        <taxon>Alphaproteobacteria</taxon>
        <taxon>Acetobacterales</taxon>
        <taxon>Acetobacteraceae</taxon>
        <taxon>Gluconacetobacter</taxon>
    </lineage>
</organism>
<dbReference type="GO" id="GO:0016780">
    <property type="term" value="F:phosphotransferase activity, for other substituted phosphate groups"/>
    <property type="evidence" value="ECO:0007669"/>
    <property type="project" value="InterPro"/>
</dbReference>
<comment type="caution">
    <text evidence="9">The sequence shown here is derived from an EMBL/GenBank/DDBJ whole genome shotgun (WGS) entry which is preliminary data.</text>
</comment>